<dbReference type="Pfam" id="PF00874">
    <property type="entry name" value="PRD"/>
    <property type="match status" value="1"/>
</dbReference>
<gene>
    <name evidence="3" type="ORF">J2S10_005201</name>
</gene>
<accession>A0ABT9Y3B2</accession>
<keyword evidence="4" id="KW-1185">Reference proteome</keyword>
<name>A0ABT9Y3B2_9BACI</name>
<keyword evidence="1" id="KW-0677">Repeat</keyword>
<sequence length="242" mass="28151">MHVLLGYGTDLKDEVLPPIKKRDLEFAKNVIKILENHFNILYSDEETYEFALLLASRATSIDYKLIDHSNLIDYVGKENLDLVKELIKYMKMFYYIQLDEQDFFIRFVLHLRNLLVRARNNYFSKNPLKDGNKTACPLIYDISVSLAKVIKQKTEVTINDDEIAYIAFHLGSAIGSHKIFSTKITAVIFCPNYYDINLRLADSINRHFSSDILITNILTDESELKKFLPLISSFQLYQLLSY</sequence>
<dbReference type="EMBL" id="JAUSTW010000014">
    <property type="protein sequence ID" value="MDQ0201990.1"/>
    <property type="molecule type" value="Genomic_DNA"/>
</dbReference>
<dbReference type="SUPFAM" id="SSF63520">
    <property type="entry name" value="PTS-regulatory domain, PRD"/>
    <property type="match status" value="1"/>
</dbReference>
<proteinExistence type="predicted"/>
<evidence type="ECO:0000313" key="3">
    <source>
        <dbReference type="EMBL" id="MDQ0201990.1"/>
    </source>
</evidence>
<dbReference type="Proteomes" id="UP001224122">
    <property type="component" value="Unassembled WGS sequence"/>
</dbReference>
<evidence type="ECO:0000259" key="2">
    <source>
        <dbReference type="PROSITE" id="PS51372"/>
    </source>
</evidence>
<dbReference type="RefSeq" id="WP_307413773.1">
    <property type="nucleotide sequence ID" value="NZ_JAUSTW010000014.1"/>
</dbReference>
<dbReference type="Gene3D" id="1.10.1790.10">
    <property type="entry name" value="PRD domain"/>
    <property type="match status" value="1"/>
</dbReference>
<dbReference type="PROSITE" id="PS51372">
    <property type="entry name" value="PRD_2"/>
    <property type="match status" value="1"/>
</dbReference>
<dbReference type="PANTHER" id="PTHR30185:SF12">
    <property type="entry name" value="TRANSCRIPTIONAL REGULATOR MANR"/>
    <property type="match status" value="1"/>
</dbReference>
<evidence type="ECO:0000256" key="1">
    <source>
        <dbReference type="ARBA" id="ARBA00022737"/>
    </source>
</evidence>
<dbReference type="InterPro" id="IPR050661">
    <property type="entry name" value="BglG_antiterminators"/>
</dbReference>
<dbReference type="InterPro" id="IPR011608">
    <property type="entry name" value="PRD"/>
</dbReference>
<organism evidence="3 4">
    <name type="scientific">Neobacillus ginsengisoli</name>
    <dbReference type="NCBI Taxonomy" id="904295"/>
    <lineage>
        <taxon>Bacteria</taxon>
        <taxon>Bacillati</taxon>
        <taxon>Bacillota</taxon>
        <taxon>Bacilli</taxon>
        <taxon>Bacillales</taxon>
        <taxon>Bacillaceae</taxon>
        <taxon>Neobacillus</taxon>
    </lineage>
</organism>
<dbReference type="PANTHER" id="PTHR30185">
    <property type="entry name" value="CRYPTIC BETA-GLUCOSIDE BGL OPERON ANTITERMINATOR"/>
    <property type="match status" value="1"/>
</dbReference>
<comment type="caution">
    <text evidence="3">The sequence shown here is derived from an EMBL/GenBank/DDBJ whole genome shotgun (WGS) entry which is preliminary data.</text>
</comment>
<reference evidence="3 4" key="1">
    <citation type="submission" date="2023-07" db="EMBL/GenBank/DDBJ databases">
        <title>Genomic Encyclopedia of Type Strains, Phase IV (KMG-IV): sequencing the most valuable type-strain genomes for metagenomic binning, comparative biology and taxonomic classification.</title>
        <authorList>
            <person name="Goeker M."/>
        </authorList>
    </citation>
    <scope>NUCLEOTIDE SEQUENCE [LARGE SCALE GENOMIC DNA]</scope>
    <source>
        <strain evidence="3 4">DSM 27594</strain>
    </source>
</reference>
<evidence type="ECO:0000313" key="4">
    <source>
        <dbReference type="Proteomes" id="UP001224122"/>
    </source>
</evidence>
<dbReference type="InterPro" id="IPR036634">
    <property type="entry name" value="PRD_sf"/>
</dbReference>
<protein>
    <submittedName>
        <fullName evidence="3">Transcriptional antiterminator</fullName>
    </submittedName>
</protein>
<feature type="domain" description="PRD" evidence="2">
    <location>
        <begin position="74"/>
        <end position="180"/>
    </location>
</feature>